<dbReference type="EMBL" id="PQNY01000003">
    <property type="protein sequence ID" value="POS02572.1"/>
    <property type="molecule type" value="Genomic_DNA"/>
</dbReference>
<dbReference type="RefSeq" id="WP_103725231.1">
    <property type="nucleotide sequence ID" value="NZ_PQNY01000003.1"/>
</dbReference>
<dbReference type="OrthoDB" id="1330169at2"/>
<evidence type="ECO:0000313" key="2">
    <source>
        <dbReference type="EMBL" id="POS02572.1"/>
    </source>
</evidence>
<accession>A0A2S4NA60</accession>
<feature type="signal peptide" evidence="1">
    <location>
        <begin position="1"/>
        <end position="20"/>
    </location>
</feature>
<evidence type="ECO:0000313" key="3">
    <source>
        <dbReference type="Proteomes" id="UP000237056"/>
    </source>
</evidence>
<name>A0A2S4NA60_9FLAO</name>
<organism evidence="2 3">
    <name type="scientific">Flavobacterium croceum DSM 17960</name>
    <dbReference type="NCBI Taxonomy" id="1121886"/>
    <lineage>
        <taxon>Bacteria</taxon>
        <taxon>Pseudomonadati</taxon>
        <taxon>Bacteroidota</taxon>
        <taxon>Flavobacteriia</taxon>
        <taxon>Flavobacteriales</taxon>
        <taxon>Flavobacteriaceae</taxon>
        <taxon>Flavobacterium</taxon>
    </lineage>
</organism>
<dbReference type="AlphaFoldDB" id="A0A2S4NA60"/>
<dbReference type="Proteomes" id="UP000237056">
    <property type="component" value="Unassembled WGS sequence"/>
</dbReference>
<feature type="chain" id="PRO_5015590468" description="Outer membrane protein with beta-barrel domain" evidence="1">
    <location>
        <begin position="21"/>
        <end position="233"/>
    </location>
</feature>
<protein>
    <recommendedName>
        <fullName evidence="4">Outer membrane protein with beta-barrel domain</fullName>
    </recommendedName>
</protein>
<sequence>MRKSVLFIGLFLLTVQYHVAQTNKVSFKFNFGSTFSKPQDDLAKSYGQGNSLQPALSMEAAYMLTYSKNTKFGVKLAGVAGYDMSNILAHDALSQVKVSIPNVRARIYPFSYDGKLDDAFEKVAPEGLPFMLEIPVWIAIYSSINSLHFDYGTGFATLTEKPFIDEYTFAETQTTRTMTYTGWGVQPQIYTSESEKWVWNAIFDFGKYKWTNNAGGTSSIKSNMLGFGFSYKF</sequence>
<comment type="caution">
    <text evidence="2">The sequence shown here is derived from an EMBL/GenBank/DDBJ whole genome shotgun (WGS) entry which is preliminary data.</text>
</comment>
<gene>
    <name evidence="2" type="ORF">Q361_10381</name>
</gene>
<evidence type="ECO:0008006" key="4">
    <source>
        <dbReference type="Google" id="ProtNLM"/>
    </source>
</evidence>
<reference evidence="2 3" key="1">
    <citation type="submission" date="2018-01" db="EMBL/GenBank/DDBJ databases">
        <title>Genomic Encyclopedia of Type Strains, Phase I: the one thousand microbial genomes (KMG-I) project.</title>
        <authorList>
            <person name="Goeker M."/>
        </authorList>
    </citation>
    <scope>NUCLEOTIDE SEQUENCE [LARGE SCALE GENOMIC DNA]</scope>
    <source>
        <strain evidence="2 3">DSM 17960</strain>
    </source>
</reference>
<keyword evidence="1" id="KW-0732">Signal</keyword>
<evidence type="ECO:0000256" key="1">
    <source>
        <dbReference type="SAM" id="SignalP"/>
    </source>
</evidence>
<keyword evidence="3" id="KW-1185">Reference proteome</keyword>
<proteinExistence type="predicted"/>